<evidence type="ECO:0000313" key="4">
    <source>
        <dbReference type="Proteomes" id="UP000198323"/>
    </source>
</evidence>
<dbReference type="STRING" id="9009.A0A226N057"/>
<organism evidence="3 4">
    <name type="scientific">Callipepla squamata</name>
    <name type="common">Scaled quail</name>
    <dbReference type="NCBI Taxonomy" id="9009"/>
    <lineage>
        <taxon>Eukaryota</taxon>
        <taxon>Metazoa</taxon>
        <taxon>Chordata</taxon>
        <taxon>Craniata</taxon>
        <taxon>Vertebrata</taxon>
        <taxon>Euteleostomi</taxon>
        <taxon>Archelosauria</taxon>
        <taxon>Archosauria</taxon>
        <taxon>Dinosauria</taxon>
        <taxon>Saurischia</taxon>
        <taxon>Theropoda</taxon>
        <taxon>Coelurosauria</taxon>
        <taxon>Aves</taxon>
        <taxon>Neognathae</taxon>
        <taxon>Galloanserae</taxon>
        <taxon>Galliformes</taxon>
        <taxon>Odontophoridae</taxon>
        <taxon>Callipepla</taxon>
    </lineage>
</organism>
<dbReference type="PANTHER" id="PTHR31203:SF1">
    <property type="entry name" value="BETA-KERATIN-RELATED PROTEIN-RELATED"/>
    <property type="match status" value="1"/>
</dbReference>
<name>A0A226N057_CALSU</name>
<evidence type="ECO:0008006" key="5">
    <source>
        <dbReference type="Google" id="ProtNLM"/>
    </source>
</evidence>
<reference evidence="3 4" key="1">
    <citation type="submission" date="2016-07" db="EMBL/GenBank/DDBJ databases">
        <title>Disparate Historic Effective Population Sizes Predicted by Modern Levels of Genome Diversity for the Scaled Quail (Callipepla squamata) and the Northern Bobwhite (Colinus virginianus): Inferences from First and Second Generation Draft Genome Assemblies for Sympatric New World Quail.</title>
        <authorList>
            <person name="Oldeschulte D.L."/>
            <person name="Halley Y.A."/>
            <person name="Bhattarai E.K."/>
            <person name="Brashear W.A."/>
            <person name="Hill J."/>
            <person name="Metz R.P."/>
            <person name="Johnson C.D."/>
            <person name="Rollins D."/>
            <person name="Peterson M.J."/>
            <person name="Bickhart D.M."/>
            <person name="Decker J.E."/>
            <person name="Seabury C.M."/>
        </authorList>
    </citation>
    <scope>NUCLEOTIDE SEQUENCE [LARGE SCALE GENOMIC DNA]</scope>
    <source>
        <strain evidence="3 4">Texas</strain>
        <tissue evidence="3">Leg muscle</tissue>
    </source>
</reference>
<evidence type="ECO:0000256" key="1">
    <source>
        <dbReference type="ARBA" id="ARBA00008702"/>
    </source>
</evidence>
<dbReference type="PANTHER" id="PTHR31203">
    <property type="entry name" value="BETA-KERATIN-RELATED PROTEIN-RELATED"/>
    <property type="match status" value="1"/>
</dbReference>
<keyword evidence="4" id="KW-1185">Reference proteome</keyword>
<dbReference type="Pfam" id="PF02422">
    <property type="entry name" value="Keratin"/>
    <property type="match status" value="1"/>
</dbReference>
<dbReference type="AlphaFoldDB" id="A0A226N057"/>
<gene>
    <name evidence="3" type="ORF">ASZ78_001512</name>
</gene>
<proteinExistence type="inferred from homology"/>
<evidence type="ECO:0000256" key="2">
    <source>
        <dbReference type="ARBA" id="ARBA00022744"/>
    </source>
</evidence>
<dbReference type="EMBL" id="MCFN01000303">
    <property type="protein sequence ID" value="OXB60934.1"/>
    <property type="molecule type" value="Genomic_DNA"/>
</dbReference>
<dbReference type="GO" id="GO:0005882">
    <property type="term" value="C:intermediate filament"/>
    <property type="evidence" value="ECO:0007669"/>
    <property type="project" value="UniProtKB-KW"/>
</dbReference>
<evidence type="ECO:0000313" key="3">
    <source>
        <dbReference type="EMBL" id="OXB60934.1"/>
    </source>
</evidence>
<dbReference type="OrthoDB" id="9392729at2759"/>
<comment type="caution">
    <text evidence="3">The sequence shown here is derived from an EMBL/GenBank/DDBJ whole genome shotgun (WGS) entry which is preliminary data.</text>
</comment>
<dbReference type="GO" id="GO:0005200">
    <property type="term" value="F:structural constituent of cytoskeleton"/>
    <property type="evidence" value="ECO:0007669"/>
    <property type="project" value="InterPro"/>
</dbReference>
<keyword evidence="2" id="KW-0416">Keratin</keyword>
<sequence length="233" mass="24557">MATPWELRALPTAAEEEDPTAVFWGKELRMGPGRVTSTAGGWMTTWESWHCLTQGSLQLLASGVSLHLAALLHSPHLDQLYSPLLPHPQQSLFYHTANLPTPPPLLAPFVSPCTFPYSSNISAYPTPSLSEILDSTAMSCYDLCRPCGPTPLANSCNEPCVRQCQDSQVVIQPPAVLVTLPGPILSSFPQNTAVGSSSSAAVGSALSSQGVAISSGGFGGLGCFNSGRARYPC</sequence>
<dbReference type="InterPro" id="IPR003461">
    <property type="entry name" value="Keratin"/>
</dbReference>
<dbReference type="Proteomes" id="UP000198323">
    <property type="component" value="Unassembled WGS sequence"/>
</dbReference>
<comment type="similarity">
    <text evidence="1">Belongs to the avian keratin family.</text>
</comment>
<accession>A0A226N057</accession>
<protein>
    <recommendedName>
        <fullName evidence="5">Keratin</fullName>
    </recommendedName>
</protein>